<feature type="compositionally biased region" description="Low complexity" evidence="1">
    <location>
        <begin position="200"/>
        <end position="225"/>
    </location>
</feature>
<dbReference type="AlphaFoldDB" id="A0A379KGJ4"/>
<dbReference type="Gene3D" id="2.180.10.10">
    <property type="entry name" value="RHS repeat-associated core"/>
    <property type="match status" value="1"/>
</dbReference>
<dbReference type="Proteomes" id="UP000254602">
    <property type="component" value="Unassembled WGS sequence"/>
</dbReference>
<gene>
    <name evidence="2" type="ORF">NCTC7914_00547</name>
</gene>
<dbReference type="EMBL" id="UGUY01000001">
    <property type="protein sequence ID" value="SUD66496.1"/>
    <property type="molecule type" value="Genomic_DNA"/>
</dbReference>
<evidence type="ECO:0000313" key="3">
    <source>
        <dbReference type="Proteomes" id="UP000254602"/>
    </source>
</evidence>
<dbReference type="InterPro" id="IPR022385">
    <property type="entry name" value="Rhs_assc_core"/>
</dbReference>
<protein>
    <submittedName>
        <fullName evidence="2">YD repeat protein</fullName>
    </submittedName>
</protein>
<accession>A0A379KGJ4</accession>
<organism evidence="2 3">
    <name type="scientific">Pseudomonas putida</name>
    <name type="common">Arthrobacter siderocapsulatus</name>
    <dbReference type="NCBI Taxonomy" id="303"/>
    <lineage>
        <taxon>Bacteria</taxon>
        <taxon>Pseudomonadati</taxon>
        <taxon>Pseudomonadota</taxon>
        <taxon>Gammaproteobacteria</taxon>
        <taxon>Pseudomonadales</taxon>
        <taxon>Pseudomonadaceae</taxon>
        <taxon>Pseudomonas</taxon>
    </lineage>
</organism>
<dbReference type="NCBIfam" id="TIGR03696">
    <property type="entry name" value="Rhs_assc_core"/>
    <property type="match status" value="1"/>
</dbReference>
<sequence length="326" mass="35712">MSQNTQGRELSCTQFFYAQDRLVTQVEGQSTRTVLRARGLLLAQLRCDDNALQTVVLTMDAKDSVLMASVSGEAQSFAYPPYGSKQESADLPGLPGFNGETRDAVTGHYFLGLGYRLYNPVLMRFQSTDSLSPFGEGGLNGYAYVSGDPVNFSDPTGHMPTKGVLPAHMKRPHSLIVSPNSQKTRASRKPAMNRSISTASSSSLLSSPSPLSGGSPPLGERYSSPSSVFSNAFSEENQGWKLNKADVRKNLKVLTKVEQQKFDEFQNSIHNKGLPPWEAVLPLGDVDYKLYRKDLGIYQFRLNGGTRVHFEVEGKTVIIRQVGGHA</sequence>
<reference evidence="2 3" key="1">
    <citation type="submission" date="2018-06" db="EMBL/GenBank/DDBJ databases">
        <authorList>
            <consortium name="Pathogen Informatics"/>
            <person name="Doyle S."/>
        </authorList>
    </citation>
    <scope>NUCLEOTIDE SEQUENCE [LARGE SCALE GENOMIC DNA]</scope>
    <source>
        <strain evidence="2 3">NCTC7914</strain>
    </source>
</reference>
<evidence type="ECO:0000256" key="1">
    <source>
        <dbReference type="SAM" id="MobiDB-lite"/>
    </source>
</evidence>
<feature type="region of interest" description="Disordered" evidence="1">
    <location>
        <begin position="170"/>
        <end position="225"/>
    </location>
</feature>
<dbReference type="RefSeq" id="WP_115273152.1">
    <property type="nucleotide sequence ID" value="NZ_JABTYF010000008.1"/>
</dbReference>
<name>A0A379KGJ4_PSEPU</name>
<proteinExistence type="predicted"/>
<evidence type="ECO:0000313" key="2">
    <source>
        <dbReference type="EMBL" id="SUD66496.1"/>
    </source>
</evidence>